<proteinExistence type="predicted"/>
<protein>
    <recommendedName>
        <fullName evidence="2">GFO/IDH/MocA-like oxidoreductase domain-containing protein</fullName>
    </recommendedName>
</protein>
<dbReference type="SUPFAM" id="SSF55347">
    <property type="entry name" value="Glyceraldehyde-3-phosphate dehydrogenase-like, C-terminal domain"/>
    <property type="match status" value="1"/>
</dbReference>
<feature type="non-terminal residue" evidence="3">
    <location>
        <position position="250"/>
    </location>
</feature>
<reference evidence="3" key="1">
    <citation type="submission" date="2018-05" db="EMBL/GenBank/DDBJ databases">
        <authorList>
            <person name="Lanie J.A."/>
            <person name="Ng W.-L."/>
            <person name="Kazmierczak K.M."/>
            <person name="Andrzejewski T.M."/>
            <person name="Davidsen T.M."/>
            <person name="Wayne K.J."/>
            <person name="Tettelin H."/>
            <person name="Glass J.I."/>
            <person name="Rusch D."/>
            <person name="Podicherti R."/>
            <person name="Tsui H.-C.T."/>
            <person name="Winkler M.E."/>
        </authorList>
    </citation>
    <scope>NUCLEOTIDE SEQUENCE</scope>
</reference>
<dbReference type="PANTHER" id="PTHR22604">
    <property type="entry name" value="OXIDOREDUCTASES"/>
    <property type="match status" value="1"/>
</dbReference>
<name>A0A383AM90_9ZZZZ</name>
<evidence type="ECO:0000259" key="2">
    <source>
        <dbReference type="Pfam" id="PF22725"/>
    </source>
</evidence>
<evidence type="ECO:0000313" key="3">
    <source>
        <dbReference type="EMBL" id="SVE09036.1"/>
    </source>
</evidence>
<dbReference type="Gene3D" id="3.30.360.10">
    <property type="entry name" value="Dihydrodipicolinate Reductase, domain 2"/>
    <property type="match status" value="1"/>
</dbReference>
<dbReference type="GO" id="GO:0016491">
    <property type="term" value="F:oxidoreductase activity"/>
    <property type="evidence" value="ECO:0007669"/>
    <property type="project" value="UniProtKB-KW"/>
</dbReference>
<gene>
    <name evidence="3" type="ORF">METZ01_LOCUS461890</name>
</gene>
<feature type="domain" description="GFO/IDH/MocA-like oxidoreductase" evidence="2">
    <location>
        <begin position="44"/>
        <end position="164"/>
    </location>
</feature>
<dbReference type="EMBL" id="UINC01193423">
    <property type="protein sequence ID" value="SVE09036.1"/>
    <property type="molecule type" value="Genomic_DNA"/>
</dbReference>
<evidence type="ECO:0000256" key="1">
    <source>
        <dbReference type="ARBA" id="ARBA00023002"/>
    </source>
</evidence>
<dbReference type="Gene3D" id="3.40.50.720">
    <property type="entry name" value="NAD(P)-binding Rossmann-like Domain"/>
    <property type="match status" value="1"/>
</dbReference>
<keyword evidence="1" id="KW-0560">Oxidoreductase</keyword>
<dbReference type="PANTHER" id="PTHR22604:SF105">
    <property type="entry name" value="TRANS-1,2-DIHYDROBENZENE-1,2-DIOL DEHYDROGENASE"/>
    <property type="match status" value="1"/>
</dbReference>
<dbReference type="InterPro" id="IPR055170">
    <property type="entry name" value="GFO_IDH_MocA-like_dom"/>
</dbReference>
<sequence>LCEKPGAVNFKEGQRVIEVVQQAGVFYKEGFMYRCHPQIPGLVKLIKEKKIGKIQRIISSFGFDMGKTVPESRLFQKELAGGAILDVGLYPVSFSRMIAGLANGKNFINPKNVTGNAKIGETGVDEISHGILEFENDIIAEVSTAIRENMINNAVIIGSEGKIELDQPWQPGRDGGPYHSTIKIIKKEKTESIDFKGPEHLFFFEAELSSQTIIKQKLQVPYPGMTWEDTLGNLKTLDEWRKAVGYFLPQ</sequence>
<feature type="non-terminal residue" evidence="3">
    <location>
        <position position="1"/>
    </location>
</feature>
<dbReference type="Pfam" id="PF22725">
    <property type="entry name" value="GFO_IDH_MocA_C3"/>
    <property type="match status" value="1"/>
</dbReference>
<dbReference type="InterPro" id="IPR050984">
    <property type="entry name" value="Gfo/Idh/MocA_domain"/>
</dbReference>
<accession>A0A383AM90</accession>
<organism evidence="3">
    <name type="scientific">marine metagenome</name>
    <dbReference type="NCBI Taxonomy" id="408172"/>
    <lineage>
        <taxon>unclassified sequences</taxon>
        <taxon>metagenomes</taxon>
        <taxon>ecological metagenomes</taxon>
    </lineage>
</organism>
<dbReference type="AlphaFoldDB" id="A0A383AM90"/>